<reference evidence="1" key="1">
    <citation type="submission" date="2021-02" db="EMBL/GenBank/DDBJ databases">
        <authorList>
            <person name="Nowell W R."/>
        </authorList>
    </citation>
    <scope>NUCLEOTIDE SEQUENCE</scope>
    <source>
        <strain evidence="1">Ploen Becks lab</strain>
    </source>
</reference>
<dbReference type="Proteomes" id="UP000663879">
    <property type="component" value="Unassembled WGS sequence"/>
</dbReference>
<accession>A0A814LTW8</accession>
<sequence length="101" mass="11728">MSDRMPKLNRNASMVLNSSGYNSLNVMENSDEDASPLKLFSRARQAMNSVFQEFNYIITEINNFIDLPEVLENNLIDEKEIQNLKTYKEKCDGLMKMITRD</sequence>
<feature type="non-terminal residue" evidence="1">
    <location>
        <position position="1"/>
    </location>
</feature>
<dbReference type="EMBL" id="CAJNOC010006091">
    <property type="protein sequence ID" value="CAF1070033.1"/>
    <property type="molecule type" value="Genomic_DNA"/>
</dbReference>
<keyword evidence="2" id="KW-1185">Reference proteome</keyword>
<proteinExistence type="predicted"/>
<dbReference type="AlphaFoldDB" id="A0A814LTW8"/>
<name>A0A814LTW8_9BILA</name>
<comment type="caution">
    <text evidence="1">The sequence shown here is derived from an EMBL/GenBank/DDBJ whole genome shotgun (WGS) entry which is preliminary data.</text>
</comment>
<evidence type="ECO:0008006" key="3">
    <source>
        <dbReference type="Google" id="ProtNLM"/>
    </source>
</evidence>
<organism evidence="1 2">
    <name type="scientific">Brachionus calyciflorus</name>
    <dbReference type="NCBI Taxonomy" id="104777"/>
    <lineage>
        <taxon>Eukaryota</taxon>
        <taxon>Metazoa</taxon>
        <taxon>Spiralia</taxon>
        <taxon>Gnathifera</taxon>
        <taxon>Rotifera</taxon>
        <taxon>Eurotatoria</taxon>
        <taxon>Monogononta</taxon>
        <taxon>Pseudotrocha</taxon>
        <taxon>Ploima</taxon>
        <taxon>Brachionidae</taxon>
        <taxon>Brachionus</taxon>
    </lineage>
</organism>
<evidence type="ECO:0000313" key="1">
    <source>
        <dbReference type="EMBL" id="CAF1070033.1"/>
    </source>
</evidence>
<gene>
    <name evidence="1" type="ORF">OXX778_LOCUS19679</name>
</gene>
<evidence type="ECO:0000313" key="2">
    <source>
        <dbReference type="Proteomes" id="UP000663879"/>
    </source>
</evidence>
<protein>
    <recommendedName>
        <fullName evidence="3">Mediator of RNA polymerase II transcription subunit 22</fullName>
    </recommendedName>
</protein>